<dbReference type="SUPFAM" id="SSF53613">
    <property type="entry name" value="Ribokinase-like"/>
    <property type="match status" value="1"/>
</dbReference>
<dbReference type="InterPro" id="IPR013749">
    <property type="entry name" value="PM/HMP-P_kinase-1"/>
</dbReference>
<evidence type="ECO:0000256" key="2">
    <source>
        <dbReference type="ARBA" id="ARBA00012135"/>
    </source>
</evidence>
<keyword evidence="5" id="KW-1185">Reference proteome</keyword>
<dbReference type="GO" id="GO:0016301">
    <property type="term" value="F:kinase activity"/>
    <property type="evidence" value="ECO:0007669"/>
    <property type="project" value="UniProtKB-KW"/>
</dbReference>
<keyword evidence="4" id="KW-0808">Transferase</keyword>
<evidence type="ECO:0000313" key="5">
    <source>
        <dbReference type="Proteomes" id="UP000636110"/>
    </source>
</evidence>
<evidence type="ECO:0000313" key="4">
    <source>
        <dbReference type="EMBL" id="MBB2150460.1"/>
    </source>
</evidence>
<dbReference type="PANTHER" id="PTHR20858:SF17">
    <property type="entry name" value="HYDROXYMETHYLPYRIMIDINE_PHOSPHOMETHYLPYRIMIDINE KINASE THI20-RELATED"/>
    <property type="match status" value="1"/>
</dbReference>
<comment type="caution">
    <text evidence="4">The sequence shown here is derived from an EMBL/GenBank/DDBJ whole genome shotgun (WGS) entry which is preliminary data.</text>
</comment>
<dbReference type="Pfam" id="PF08543">
    <property type="entry name" value="Phos_pyr_kin"/>
    <property type="match status" value="1"/>
</dbReference>
<reference evidence="4 5" key="1">
    <citation type="submission" date="2019-11" db="EMBL/GenBank/DDBJ databases">
        <title>Description of Pedobacter sp. LMG 31462T.</title>
        <authorList>
            <person name="Carlier A."/>
            <person name="Qi S."/>
            <person name="Vandamme P."/>
        </authorList>
    </citation>
    <scope>NUCLEOTIDE SEQUENCE [LARGE SCALE GENOMIC DNA]</scope>
    <source>
        <strain evidence="4 5">LMG 31462</strain>
    </source>
</reference>
<sequence length="264" mass="29459">MSNYNLEKGPKDRPYVISIAGLDPSAGAGLLSDLKCFEAHRVYGFGVCTALTVQTDTAFLKIDWLEKEQVMEQLKPLLEKFPIQAVKIGLIKDLDTLLAVCEFLISFDPKIKIVLDPILKASAGYKFHEWNRTSSIFNKVLKRLFLITPNYLELQELKGHDLEHNLEIDQVCQIWSADCAVLLKGGHHPDKLGTDVLFEKNEQQEFKSGSTTVFQKHGSGCVLSSAITAQLALGNSLPKSCFLGKQYIEKFLNSNNSLLGFHNS</sequence>
<feature type="domain" description="Pyridoxamine kinase/Phosphomethylpyrimidine kinase" evidence="3">
    <location>
        <begin position="23"/>
        <end position="255"/>
    </location>
</feature>
<name>A0ABR6EZ05_9SPHI</name>
<keyword evidence="4" id="KW-0418">Kinase</keyword>
<accession>A0ABR6EZ05</accession>
<dbReference type="PANTHER" id="PTHR20858">
    <property type="entry name" value="PHOSPHOMETHYLPYRIMIDINE KINASE"/>
    <property type="match status" value="1"/>
</dbReference>
<protein>
    <recommendedName>
        <fullName evidence="2">hydroxymethylpyrimidine kinase</fullName>
        <ecNumber evidence="2">2.7.1.49</ecNumber>
    </recommendedName>
</protein>
<evidence type="ECO:0000256" key="1">
    <source>
        <dbReference type="ARBA" id="ARBA00004948"/>
    </source>
</evidence>
<evidence type="ECO:0000259" key="3">
    <source>
        <dbReference type="Pfam" id="PF08543"/>
    </source>
</evidence>
<dbReference type="EMBL" id="WNXC01000006">
    <property type="protein sequence ID" value="MBB2150460.1"/>
    <property type="molecule type" value="Genomic_DNA"/>
</dbReference>
<gene>
    <name evidence="4" type="ORF">GM920_16300</name>
</gene>
<proteinExistence type="predicted"/>
<dbReference type="RefSeq" id="WP_182959454.1">
    <property type="nucleotide sequence ID" value="NZ_WNXC01000006.1"/>
</dbReference>
<dbReference type="EC" id="2.7.1.49" evidence="2"/>
<dbReference type="CDD" id="cd01169">
    <property type="entry name" value="HMPP_kinase"/>
    <property type="match status" value="1"/>
</dbReference>
<dbReference type="InterPro" id="IPR029056">
    <property type="entry name" value="Ribokinase-like"/>
</dbReference>
<dbReference type="InterPro" id="IPR004399">
    <property type="entry name" value="HMP/HMP-P_kinase_dom"/>
</dbReference>
<comment type="pathway">
    <text evidence="1">Cofactor biosynthesis; thiamine diphosphate biosynthesis.</text>
</comment>
<dbReference type="Proteomes" id="UP000636110">
    <property type="component" value="Unassembled WGS sequence"/>
</dbReference>
<organism evidence="4 5">
    <name type="scientific">Pedobacter gandavensis</name>
    <dbReference type="NCBI Taxonomy" id="2679963"/>
    <lineage>
        <taxon>Bacteria</taxon>
        <taxon>Pseudomonadati</taxon>
        <taxon>Bacteroidota</taxon>
        <taxon>Sphingobacteriia</taxon>
        <taxon>Sphingobacteriales</taxon>
        <taxon>Sphingobacteriaceae</taxon>
        <taxon>Pedobacter</taxon>
    </lineage>
</organism>
<dbReference type="Gene3D" id="3.40.1190.20">
    <property type="match status" value="1"/>
</dbReference>